<dbReference type="Pfam" id="PF03459">
    <property type="entry name" value="TOBE"/>
    <property type="match status" value="1"/>
</dbReference>
<sequence>MTTHPPDPAASGHGQPPSGPPHPPPGHGQPPSGQATPSQTPPALAVHAASPERDVHLDVEVPAGQVLAVLGANGAGKSTLLALAAGTLRPGSGRVRIAGRTVADDHTWVPAHARRVSLLAQEALLFPHLDAVANVAFGPRATGTGRRAAERLAHDLLDRVGAGELARRRPARLSGGQAQRVALARALATDPELILLDEPLSALDVDSAAAMRQLLREVLRGTGRSAVLVTHDLLDVLAVADAVVVLEEGRVAEHGPALEVLTRPRSRFAAALAGTNLVAGTLTGTGPDAAVLTGHVPRGRGVPPGADRAGTDRHPSTALVLHGLADPACRPGSAVAATFSPRSVAVHRHAPGGSPRNTLAVTVTTLEQQGELVRVRAATPTGQVLAADITPASVASLALAPGQPVVYAVKAAEVQIYPA</sequence>
<keyword evidence="10" id="KW-1185">Reference proteome</keyword>
<dbReference type="GO" id="GO:0016887">
    <property type="term" value="F:ATP hydrolysis activity"/>
    <property type="evidence" value="ECO:0007669"/>
    <property type="project" value="InterPro"/>
</dbReference>
<keyword evidence="3" id="KW-0547">Nucleotide-binding</keyword>
<dbReference type="InterPro" id="IPR017871">
    <property type="entry name" value="ABC_transporter-like_CS"/>
</dbReference>
<protein>
    <submittedName>
        <fullName evidence="9">ATP-binding cassette domain-containing protein</fullName>
    </submittedName>
</protein>
<dbReference type="PROSITE" id="PS51866">
    <property type="entry name" value="MOP"/>
    <property type="match status" value="1"/>
</dbReference>
<feature type="domain" description="Mop" evidence="8">
    <location>
        <begin position="352"/>
        <end position="418"/>
    </location>
</feature>
<evidence type="ECO:0000256" key="3">
    <source>
        <dbReference type="ARBA" id="ARBA00022741"/>
    </source>
</evidence>
<dbReference type="Pfam" id="PF00005">
    <property type="entry name" value="ABC_tran"/>
    <property type="match status" value="1"/>
</dbReference>
<evidence type="ECO:0000256" key="1">
    <source>
        <dbReference type="ARBA" id="ARBA00022448"/>
    </source>
</evidence>
<dbReference type="SMART" id="SM00382">
    <property type="entry name" value="AAA"/>
    <property type="match status" value="1"/>
</dbReference>
<dbReference type="GO" id="GO:0015689">
    <property type="term" value="P:molybdate ion transport"/>
    <property type="evidence" value="ECO:0007669"/>
    <property type="project" value="InterPro"/>
</dbReference>
<dbReference type="Gene3D" id="3.40.50.300">
    <property type="entry name" value="P-loop containing nucleotide triphosphate hydrolases"/>
    <property type="match status" value="1"/>
</dbReference>
<dbReference type="PROSITE" id="PS50893">
    <property type="entry name" value="ABC_TRANSPORTER_2"/>
    <property type="match status" value="1"/>
</dbReference>
<dbReference type="RefSeq" id="WP_152193724.1">
    <property type="nucleotide sequence ID" value="NZ_VUKD01000001.1"/>
</dbReference>
<evidence type="ECO:0000256" key="6">
    <source>
        <dbReference type="SAM" id="MobiDB-lite"/>
    </source>
</evidence>
<evidence type="ECO:0000256" key="2">
    <source>
        <dbReference type="ARBA" id="ARBA00022505"/>
    </source>
</evidence>
<evidence type="ECO:0000313" key="9">
    <source>
        <dbReference type="EMBL" id="MPV36034.1"/>
    </source>
</evidence>
<evidence type="ECO:0000259" key="8">
    <source>
        <dbReference type="PROSITE" id="PS51866"/>
    </source>
</evidence>
<dbReference type="AlphaFoldDB" id="A0A6N7EL97"/>
<evidence type="ECO:0000313" key="10">
    <source>
        <dbReference type="Proteomes" id="UP000437709"/>
    </source>
</evidence>
<feature type="compositionally biased region" description="Pro residues" evidence="6">
    <location>
        <begin position="17"/>
        <end position="28"/>
    </location>
</feature>
<feature type="domain" description="ABC transporter" evidence="7">
    <location>
        <begin position="38"/>
        <end position="273"/>
    </location>
</feature>
<keyword evidence="4 9" id="KW-0067">ATP-binding</keyword>
<name>A0A6N7EL97_9MICO</name>
<reference evidence="9 10" key="1">
    <citation type="submission" date="2019-10" db="EMBL/GenBank/DDBJ databases">
        <title>Georgenia wutianyii sp. nov. and Georgenia yuyongxinii sp. nov. isolated from plateau pika (Ochotona curzoniae) in the Qinghai-Tibet plateau of China.</title>
        <authorList>
            <person name="Tian Z."/>
        </authorList>
    </citation>
    <scope>NUCLEOTIDE SEQUENCE [LARGE SCALE GENOMIC DNA]</scope>
    <source>
        <strain evidence="9 10">JCM 19765</strain>
    </source>
</reference>
<dbReference type="InterPro" id="IPR050093">
    <property type="entry name" value="ABC_SmlMolc_Importer"/>
</dbReference>
<dbReference type="InterPro" id="IPR027417">
    <property type="entry name" value="P-loop_NTPase"/>
</dbReference>
<dbReference type="Gene3D" id="2.40.50.100">
    <property type="match status" value="1"/>
</dbReference>
<dbReference type="GO" id="GO:0005524">
    <property type="term" value="F:ATP binding"/>
    <property type="evidence" value="ECO:0007669"/>
    <property type="project" value="UniProtKB-KW"/>
</dbReference>
<gene>
    <name evidence="9" type="ORF">GB881_03055</name>
</gene>
<feature type="region of interest" description="Disordered" evidence="6">
    <location>
        <begin position="1"/>
        <end position="45"/>
    </location>
</feature>
<evidence type="ECO:0000259" key="7">
    <source>
        <dbReference type="PROSITE" id="PS50893"/>
    </source>
</evidence>
<dbReference type="InterPro" id="IPR003439">
    <property type="entry name" value="ABC_transporter-like_ATP-bd"/>
</dbReference>
<dbReference type="PANTHER" id="PTHR42781">
    <property type="entry name" value="SPERMIDINE/PUTRESCINE IMPORT ATP-BINDING PROTEIN POTA"/>
    <property type="match status" value="1"/>
</dbReference>
<dbReference type="EMBL" id="WHPC01000006">
    <property type="protein sequence ID" value="MPV36034.1"/>
    <property type="molecule type" value="Genomic_DNA"/>
</dbReference>
<dbReference type="PANTHER" id="PTHR42781:SF4">
    <property type="entry name" value="SPERMIDINE_PUTRESCINE IMPORT ATP-BINDING PROTEIN POTA"/>
    <property type="match status" value="1"/>
</dbReference>
<keyword evidence="1" id="KW-0813">Transport</keyword>
<dbReference type="InterPro" id="IPR008995">
    <property type="entry name" value="Mo/tungstate-bd_C_term_dom"/>
</dbReference>
<keyword evidence="2 5" id="KW-0500">Molybdenum</keyword>
<evidence type="ECO:0000256" key="5">
    <source>
        <dbReference type="PROSITE-ProRule" id="PRU01213"/>
    </source>
</evidence>
<comment type="caution">
    <text evidence="9">The sequence shown here is derived from an EMBL/GenBank/DDBJ whole genome shotgun (WGS) entry which is preliminary data.</text>
</comment>
<accession>A0A6N7EL97</accession>
<dbReference type="InterPro" id="IPR005116">
    <property type="entry name" value="Transp-assoc_OB_typ1"/>
</dbReference>
<organism evidence="9 10">
    <name type="scientific">Georgenia subflava</name>
    <dbReference type="NCBI Taxonomy" id="1622177"/>
    <lineage>
        <taxon>Bacteria</taxon>
        <taxon>Bacillati</taxon>
        <taxon>Actinomycetota</taxon>
        <taxon>Actinomycetes</taxon>
        <taxon>Micrococcales</taxon>
        <taxon>Bogoriellaceae</taxon>
        <taxon>Georgenia</taxon>
    </lineage>
</organism>
<dbReference type="InterPro" id="IPR004606">
    <property type="entry name" value="Mop_domain"/>
</dbReference>
<dbReference type="PROSITE" id="PS00211">
    <property type="entry name" value="ABC_TRANSPORTER_1"/>
    <property type="match status" value="1"/>
</dbReference>
<dbReference type="SUPFAM" id="SSF52540">
    <property type="entry name" value="P-loop containing nucleoside triphosphate hydrolases"/>
    <property type="match status" value="1"/>
</dbReference>
<dbReference type="OrthoDB" id="9112331at2"/>
<dbReference type="Proteomes" id="UP000437709">
    <property type="component" value="Unassembled WGS sequence"/>
</dbReference>
<dbReference type="InterPro" id="IPR003593">
    <property type="entry name" value="AAA+_ATPase"/>
</dbReference>
<dbReference type="SUPFAM" id="SSF50331">
    <property type="entry name" value="MOP-like"/>
    <property type="match status" value="1"/>
</dbReference>
<proteinExistence type="predicted"/>
<evidence type="ECO:0000256" key="4">
    <source>
        <dbReference type="ARBA" id="ARBA00022840"/>
    </source>
</evidence>